<organism evidence="1 2">
    <name type="scientific">Plakobranchus ocellatus</name>
    <dbReference type="NCBI Taxonomy" id="259542"/>
    <lineage>
        <taxon>Eukaryota</taxon>
        <taxon>Metazoa</taxon>
        <taxon>Spiralia</taxon>
        <taxon>Lophotrochozoa</taxon>
        <taxon>Mollusca</taxon>
        <taxon>Gastropoda</taxon>
        <taxon>Heterobranchia</taxon>
        <taxon>Euthyneura</taxon>
        <taxon>Panpulmonata</taxon>
        <taxon>Sacoglossa</taxon>
        <taxon>Placobranchoidea</taxon>
        <taxon>Plakobranchidae</taxon>
        <taxon>Plakobranchus</taxon>
    </lineage>
</organism>
<keyword evidence="1" id="KW-0695">RNA-directed DNA polymerase</keyword>
<protein>
    <submittedName>
        <fullName evidence="1">RNA-directed DNA polymerase from mobile element jockey-like</fullName>
    </submittedName>
</protein>
<name>A0AAV4AVT2_9GAST</name>
<comment type="caution">
    <text evidence="1">The sequence shown here is derived from an EMBL/GenBank/DDBJ whole genome shotgun (WGS) entry which is preliminary data.</text>
</comment>
<dbReference type="AlphaFoldDB" id="A0AAV4AVT2"/>
<keyword evidence="1" id="KW-0548">Nucleotidyltransferase</keyword>
<dbReference type="Proteomes" id="UP000735302">
    <property type="component" value="Unassembled WGS sequence"/>
</dbReference>
<sequence>MYGWLRAFLTERFIRTQIKATLSGTQPLMEGLPQGSVLRCTLFLIFKNIGEAIRIPTRLSYADADIDKATVAINRDLTSFKMRLTRVKRVKLRTPPSLSATRCCRRIWIFVSGLKRDDRPRYLGVSLNPRLCLRRYIENLASSVQEPTAILQKLAGTNRGATPRSLISISMFASFIRVVLAYVNPVLNLASRTSVEKLDRIKNLHWDSY</sequence>
<dbReference type="EMBL" id="BLXT01004423">
    <property type="protein sequence ID" value="GFO12475.1"/>
    <property type="molecule type" value="Genomic_DNA"/>
</dbReference>
<evidence type="ECO:0000313" key="1">
    <source>
        <dbReference type="EMBL" id="GFO12475.1"/>
    </source>
</evidence>
<evidence type="ECO:0000313" key="2">
    <source>
        <dbReference type="Proteomes" id="UP000735302"/>
    </source>
</evidence>
<keyword evidence="1" id="KW-0808">Transferase</keyword>
<accession>A0AAV4AVT2</accession>
<gene>
    <name evidence="1" type="ORF">PoB_003898000</name>
</gene>
<proteinExistence type="predicted"/>
<dbReference type="GO" id="GO:0003964">
    <property type="term" value="F:RNA-directed DNA polymerase activity"/>
    <property type="evidence" value="ECO:0007669"/>
    <property type="project" value="UniProtKB-KW"/>
</dbReference>
<keyword evidence="2" id="KW-1185">Reference proteome</keyword>
<reference evidence="1 2" key="1">
    <citation type="journal article" date="2021" name="Elife">
        <title>Chloroplast acquisition without the gene transfer in kleptoplastic sea slugs, Plakobranchus ocellatus.</title>
        <authorList>
            <person name="Maeda T."/>
            <person name="Takahashi S."/>
            <person name="Yoshida T."/>
            <person name="Shimamura S."/>
            <person name="Takaki Y."/>
            <person name="Nagai Y."/>
            <person name="Toyoda A."/>
            <person name="Suzuki Y."/>
            <person name="Arimoto A."/>
            <person name="Ishii H."/>
            <person name="Satoh N."/>
            <person name="Nishiyama T."/>
            <person name="Hasebe M."/>
            <person name="Maruyama T."/>
            <person name="Minagawa J."/>
            <person name="Obokata J."/>
            <person name="Shigenobu S."/>
        </authorList>
    </citation>
    <scope>NUCLEOTIDE SEQUENCE [LARGE SCALE GENOMIC DNA]</scope>
</reference>